<accession>J9G1U2</accession>
<sequence length="47" mass="5248">MAEKSLIFCSFAVRSITYAAMLPVAQLDEPKWGMSQLAKKLRLTISC</sequence>
<evidence type="ECO:0000313" key="1">
    <source>
        <dbReference type="EMBL" id="EJX01177.1"/>
    </source>
</evidence>
<dbReference type="AlphaFoldDB" id="J9G1U2"/>
<name>J9G1U2_9ZZZZ</name>
<gene>
    <name evidence="1" type="ORF">EVA_10718</name>
</gene>
<dbReference type="EMBL" id="AMCI01003068">
    <property type="protein sequence ID" value="EJX01177.1"/>
    <property type="molecule type" value="Genomic_DNA"/>
</dbReference>
<organism evidence="1">
    <name type="scientific">gut metagenome</name>
    <dbReference type="NCBI Taxonomy" id="749906"/>
    <lineage>
        <taxon>unclassified sequences</taxon>
        <taxon>metagenomes</taxon>
        <taxon>organismal metagenomes</taxon>
    </lineage>
</organism>
<proteinExistence type="predicted"/>
<protein>
    <submittedName>
        <fullName evidence="1">Secreted protein</fullName>
    </submittedName>
</protein>
<reference evidence="1" key="1">
    <citation type="journal article" date="2012" name="PLoS ONE">
        <title>Gene sets for utilization of primary and secondary nutrition supplies in the distal gut of endangered iberian lynx.</title>
        <authorList>
            <person name="Alcaide M."/>
            <person name="Messina E."/>
            <person name="Richter M."/>
            <person name="Bargiela R."/>
            <person name="Peplies J."/>
            <person name="Huws S.A."/>
            <person name="Newbold C.J."/>
            <person name="Golyshin P.N."/>
            <person name="Simon M.A."/>
            <person name="Lopez G."/>
            <person name="Yakimov M.M."/>
            <person name="Ferrer M."/>
        </authorList>
    </citation>
    <scope>NUCLEOTIDE SEQUENCE</scope>
</reference>
<comment type="caution">
    <text evidence="1">The sequence shown here is derived from an EMBL/GenBank/DDBJ whole genome shotgun (WGS) entry which is preliminary data.</text>
</comment>